<sequence length="138" mass="15761">MKTIKTEILLMEGSSFPVIKEIYDPLSRKRDGTITPQAPVIITGCNLEMLTWDNTKLCIIPVINDKILIELIDVRKCSKNKVCATIPKAVGEGEYFLALKISMKDKDRFIYIFSLPLIVTLGEYGRADLYPYYPKRNK</sequence>
<dbReference type="AlphaFoldDB" id="A0A7J4XI83"/>
<evidence type="ECO:0000313" key="4">
    <source>
        <dbReference type="Proteomes" id="UP000422221"/>
    </source>
</evidence>
<proteinExistence type="predicted"/>
<keyword evidence="1" id="KW-0472">Membrane</keyword>
<dbReference type="RefSeq" id="WP_130058298.1">
    <property type="nucleotide sequence ID" value="NZ_RCXT01000003.1"/>
</dbReference>
<reference evidence="3 4" key="1">
    <citation type="journal article" date="2019" name="Nat. Med.">
        <title>A library of human gut bacterial isolates paired with longitudinal multiomics data enables mechanistic microbiome research.</title>
        <authorList>
            <person name="Poyet M."/>
            <person name="Groussin M."/>
            <person name="Gibbons S.M."/>
            <person name="Avila-Pacheco J."/>
            <person name="Jiang X."/>
            <person name="Kearney S.M."/>
            <person name="Perrotta A.R."/>
            <person name="Berdy B."/>
            <person name="Zhao S."/>
            <person name="Lieberman T.D."/>
            <person name="Swanson P.K."/>
            <person name="Smith M."/>
            <person name="Roesemann S."/>
            <person name="Alexander J.E."/>
            <person name="Rich S.A."/>
            <person name="Livny J."/>
            <person name="Vlamakis H."/>
            <person name="Clish C."/>
            <person name="Bullock K."/>
            <person name="Deik A."/>
            <person name="Scott J."/>
            <person name="Pierce K.A."/>
            <person name="Xavier R.J."/>
            <person name="Alm E.J."/>
        </authorList>
    </citation>
    <scope>NUCLEOTIDE SEQUENCE [LARGE SCALE GENOMIC DNA]</scope>
    <source>
        <strain evidence="3 4">BIOML-A10</strain>
    </source>
</reference>
<keyword evidence="1" id="KW-1133">Transmembrane helix</keyword>
<gene>
    <name evidence="3" type="ORF">F3F73_12165</name>
</gene>
<organism evidence="3 4">
    <name type="scientific">Bacteroides salyersiae</name>
    <dbReference type="NCBI Taxonomy" id="291644"/>
    <lineage>
        <taxon>Bacteria</taxon>
        <taxon>Pseudomonadati</taxon>
        <taxon>Bacteroidota</taxon>
        <taxon>Bacteroidia</taxon>
        <taxon>Bacteroidales</taxon>
        <taxon>Bacteroidaceae</taxon>
        <taxon>Bacteroides</taxon>
    </lineage>
</organism>
<dbReference type="InterPro" id="IPR027824">
    <property type="entry name" value="DUF4469"/>
</dbReference>
<accession>A0A7J4XI83</accession>
<evidence type="ECO:0000259" key="2">
    <source>
        <dbReference type="Pfam" id="PF14734"/>
    </source>
</evidence>
<evidence type="ECO:0000313" key="3">
    <source>
        <dbReference type="EMBL" id="KAA3764603.1"/>
    </source>
</evidence>
<dbReference type="Gene3D" id="2.70.50.70">
    <property type="match status" value="1"/>
</dbReference>
<dbReference type="EMBL" id="VWMK01000011">
    <property type="protein sequence ID" value="KAA3764603.1"/>
    <property type="molecule type" value="Genomic_DNA"/>
</dbReference>
<protein>
    <submittedName>
        <fullName evidence="3">DUF4469 domain-containing protein</fullName>
    </submittedName>
</protein>
<keyword evidence="1" id="KW-0812">Transmembrane</keyword>
<name>A0A7J4XI83_9BACE</name>
<evidence type="ECO:0000256" key="1">
    <source>
        <dbReference type="SAM" id="Phobius"/>
    </source>
</evidence>
<feature type="domain" description="DUF4469" evidence="2">
    <location>
        <begin position="19"/>
        <end position="100"/>
    </location>
</feature>
<comment type="caution">
    <text evidence="3">The sequence shown here is derived from an EMBL/GenBank/DDBJ whole genome shotgun (WGS) entry which is preliminary data.</text>
</comment>
<dbReference type="Proteomes" id="UP000422221">
    <property type="component" value="Unassembled WGS sequence"/>
</dbReference>
<feature type="transmembrane region" description="Helical" evidence="1">
    <location>
        <begin position="109"/>
        <end position="127"/>
    </location>
</feature>
<dbReference type="Pfam" id="PF14734">
    <property type="entry name" value="DUF4469"/>
    <property type="match status" value="1"/>
</dbReference>